<accession>A0ABU7NL64</accession>
<comment type="caution">
    <text evidence="2">The sequence shown here is derived from an EMBL/GenBank/DDBJ whole genome shotgun (WGS) entry which is preliminary data.</text>
</comment>
<feature type="compositionally biased region" description="Polar residues" evidence="1">
    <location>
        <begin position="11"/>
        <end position="22"/>
    </location>
</feature>
<reference evidence="2 3" key="1">
    <citation type="submission" date="2023-12" db="EMBL/GenBank/DDBJ databases">
        <title>30 novel species of actinomycetes from the DSMZ collection.</title>
        <authorList>
            <person name="Nouioui I."/>
        </authorList>
    </citation>
    <scope>NUCLEOTIDE SEQUENCE [LARGE SCALE GENOMIC DNA]</scope>
    <source>
        <strain evidence="2 3">DSM 41528</strain>
    </source>
</reference>
<feature type="region of interest" description="Disordered" evidence="1">
    <location>
        <begin position="1"/>
        <end position="46"/>
    </location>
</feature>
<evidence type="ECO:0000313" key="2">
    <source>
        <dbReference type="EMBL" id="MEE4419584.1"/>
    </source>
</evidence>
<evidence type="ECO:0000313" key="3">
    <source>
        <dbReference type="Proteomes" id="UP001307760"/>
    </source>
</evidence>
<protein>
    <submittedName>
        <fullName evidence="2">Uncharacterized protein</fullName>
    </submittedName>
</protein>
<proteinExistence type="predicted"/>
<name>A0ABU7NL64_9ACTN</name>
<dbReference type="Proteomes" id="UP001307760">
    <property type="component" value="Unassembled WGS sequence"/>
</dbReference>
<sequence>MTHRQEPRTPETATSGPQSAEQAASGAPVAATHERPADANTEPQAIRQLRAERDLLARTVAVYTMRSTADVLAETREALNEQESHQW</sequence>
<dbReference type="EMBL" id="JAZBJP010000002">
    <property type="protein sequence ID" value="MEE4419584.1"/>
    <property type="molecule type" value="Genomic_DNA"/>
</dbReference>
<evidence type="ECO:0000256" key="1">
    <source>
        <dbReference type="SAM" id="MobiDB-lite"/>
    </source>
</evidence>
<organism evidence="2 3">
    <name type="scientific">Streptomyces bugieae</name>
    <dbReference type="NCBI Taxonomy" id="3098223"/>
    <lineage>
        <taxon>Bacteria</taxon>
        <taxon>Bacillati</taxon>
        <taxon>Actinomycetota</taxon>
        <taxon>Actinomycetes</taxon>
        <taxon>Kitasatosporales</taxon>
        <taxon>Streptomycetaceae</taxon>
        <taxon>Streptomyces</taxon>
    </lineage>
</organism>
<gene>
    <name evidence="2" type="ORF">V2J85_09485</name>
</gene>
<dbReference type="RefSeq" id="WP_330821264.1">
    <property type="nucleotide sequence ID" value="NZ_JAZBJP010000002.1"/>
</dbReference>
<keyword evidence="3" id="KW-1185">Reference proteome</keyword>